<accession>A0ACC0AR70</accession>
<gene>
    <name evidence="1" type="ORF">M9H77_21771</name>
</gene>
<sequence length="453" mass="48373">MAQEERAQKYSNSSSGGGGGVACASGGNSSGGGCSRSSKKMKQKKVPQRGLGVAQLEKIRLEEQQKKDAAAALQAAATILTPNPILSPSNSSSCLAVQCPTFGPSISSSSSLPLLPPSPSDLPSPNSMFRPAPPSIPNVEILHPKAIPLSKQLNVSGGSEMGWSAVPSPGHGNWPKVWNGECNLEGENQRLDHHGYRHRPTVNLAYDSTTPFLPLPNFMQRSPQIQPPSSSSMVNISTGISSSPVMNFQMEPPSNQNICASNYTPLWPDEEKIIGMKRPYPFSMETPPAPAFHFRFPPSYVSPVSRLDEPASCSNRSCVTDPGIAVLREGPPRPSSLSDPARIEVKDREPGALNGDFLTLAPPASPHFSLKQRSLSNSGLQSRELSEFHSQPSQIIQGSTEDTLQGKVFASKSNPPPFFSFFPSPKKQIGQAPASANNCNSKVGESVDLSLKL</sequence>
<dbReference type="Proteomes" id="UP001060085">
    <property type="component" value="Linkage Group LG05"/>
</dbReference>
<dbReference type="EMBL" id="CM044705">
    <property type="protein sequence ID" value="KAI5662448.1"/>
    <property type="molecule type" value="Genomic_DNA"/>
</dbReference>
<name>A0ACC0AR70_CATRO</name>
<keyword evidence="2" id="KW-1185">Reference proteome</keyword>
<comment type="caution">
    <text evidence="1">The sequence shown here is derived from an EMBL/GenBank/DDBJ whole genome shotgun (WGS) entry which is preliminary data.</text>
</comment>
<protein>
    <submittedName>
        <fullName evidence="1">Uncharacterized protein</fullName>
    </submittedName>
</protein>
<evidence type="ECO:0000313" key="2">
    <source>
        <dbReference type="Proteomes" id="UP001060085"/>
    </source>
</evidence>
<proteinExistence type="predicted"/>
<evidence type="ECO:0000313" key="1">
    <source>
        <dbReference type="EMBL" id="KAI5662448.1"/>
    </source>
</evidence>
<reference evidence="2" key="1">
    <citation type="journal article" date="2023" name="Nat. Plants">
        <title>Single-cell RNA sequencing provides a high-resolution roadmap for understanding the multicellular compartmentation of specialized metabolism.</title>
        <authorList>
            <person name="Sun S."/>
            <person name="Shen X."/>
            <person name="Li Y."/>
            <person name="Li Y."/>
            <person name="Wang S."/>
            <person name="Li R."/>
            <person name="Zhang H."/>
            <person name="Shen G."/>
            <person name="Guo B."/>
            <person name="Wei J."/>
            <person name="Xu J."/>
            <person name="St-Pierre B."/>
            <person name="Chen S."/>
            <person name="Sun C."/>
        </authorList>
    </citation>
    <scope>NUCLEOTIDE SEQUENCE [LARGE SCALE GENOMIC DNA]</scope>
</reference>
<organism evidence="1 2">
    <name type="scientific">Catharanthus roseus</name>
    <name type="common">Madagascar periwinkle</name>
    <name type="synonym">Vinca rosea</name>
    <dbReference type="NCBI Taxonomy" id="4058"/>
    <lineage>
        <taxon>Eukaryota</taxon>
        <taxon>Viridiplantae</taxon>
        <taxon>Streptophyta</taxon>
        <taxon>Embryophyta</taxon>
        <taxon>Tracheophyta</taxon>
        <taxon>Spermatophyta</taxon>
        <taxon>Magnoliopsida</taxon>
        <taxon>eudicotyledons</taxon>
        <taxon>Gunneridae</taxon>
        <taxon>Pentapetalae</taxon>
        <taxon>asterids</taxon>
        <taxon>lamiids</taxon>
        <taxon>Gentianales</taxon>
        <taxon>Apocynaceae</taxon>
        <taxon>Rauvolfioideae</taxon>
        <taxon>Vinceae</taxon>
        <taxon>Catharanthinae</taxon>
        <taxon>Catharanthus</taxon>
    </lineage>
</organism>